<accession>A0A3D9HQE5</accession>
<dbReference type="OrthoDB" id="2439680at2"/>
<sequence length="363" mass="40672">MSTKTSFKLSFAGATGAQFGRRVFATTIPFETVERVLVVFPEVQRKINKVKVKAIAQYILKGLKSRNYCFLSAITATCRGDIGYEEDDNEVQLDMMARLSINDGQHRVEGIKLALKILREQVEKATGSERTEAQRRLDKLSDMSIPVVIFDSMDKVYEEQLFHDLNLLATKPTKSVSLKFDNTDLYNTMAKELKDENEKLLELGVETERTSLGEKNGEIMVLSTLRNMISYAISGSEKDKSEALTDDNYDEFKLTISNMIDSLFDALPNDCYDRSRYIIGTAATMQGIGKYYNYLINNDSIANVDEYVAGLANVDWKHSNPVLARGGFGGSFDITKNRFVFSGTGAGVNGVCNFLIQHNEPQE</sequence>
<reference evidence="1 2" key="1">
    <citation type="submission" date="2018-07" db="EMBL/GenBank/DDBJ databases">
        <title>Genomic Encyclopedia of Type Strains, Phase III (KMG-III): the genomes of soil and plant-associated and newly described type strains.</title>
        <authorList>
            <person name="Whitman W."/>
        </authorList>
    </citation>
    <scope>NUCLEOTIDE SEQUENCE [LARGE SCALE GENOMIC DNA]</scope>
    <source>
        <strain evidence="1 2">CECT 8236</strain>
    </source>
</reference>
<dbReference type="RefSeq" id="WP_115996042.1">
    <property type="nucleotide sequence ID" value="NZ_QRDY01000047.1"/>
</dbReference>
<proteinExistence type="predicted"/>
<dbReference type="NCBIfam" id="TIGR03187">
    <property type="entry name" value="DGQHR"/>
    <property type="match status" value="1"/>
</dbReference>
<gene>
    <name evidence="1" type="ORF">DFP95_1477</name>
</gene>
<keyword evidence="2" id="KW-1185">Reference proteome</keyword>
<protein>
    <submittedName>
        <fullName evidence="1">DNA sulfur modification protein DndB</fullName>
    </submittedName>
</protein>
<dbReference type="EMBL" id="QRDY01000047">
    <property type="protein sequence ID" value="RED51136.1"/>
    <property type="molecule type" value="Genomic_DNA"/>
</dbReference>
<evidence type="ECO:0000313" key="2">
    <source>
        <dbReference type="Proteomes" id="UP000256869"/>
    </source>
</evidence>
<dbReference type="Pfam" id="PF14072">
    <property type="entry name" value="DndB"/>
    <property type="match status" value="1"/>
</dbReference>
<dbReference type="Proteomes" id="UP000256869">
    <property type="component" value="Unassembled WGS sequence"/>
</dbReference>
<dbReference type="InterPro" id="IPR017642">
    <property type="entry name" value="DNA_S_mod_DndB"/>
</dbReference>
<dbReference type="InterPro" id="IPR017601">
    <property type="entry name" value="DGQHR-contain_dom"/>
</dbReference>
<dbReference type="CDD" id="cd16414">
    <property type="entry name" value="dndB_like"/>
    <property type="match status" value="1"/>
</dbReference>
<name>A0A3D9HQE5_9BACL</name>
<organism evidence="1 2">
    <name type="scientific">Cohnella lupini</name>
    <dbReference type="NCBI Taxonomy" id="1294267"/>
    <lineage>
        <taxon>Bacteria</taxon>
        <taxon>Bacillati</taxon>
        <taxon>Bacillota</taxon>
        <taxon>Bacilli</taxon>
        <taxon>Bacillales</taxon>
        <taxon>Paenibacillaceae</taxon>
        <taxon>Cohnella</taxon>
    </lineage>
</organism>
<comment type="caution">
    <text evidence="1">The sequence shown here is derived from an EMBL/GenBank/DDBJ whole genome shotgun (WGS) entry which is preliminary data.</text>
</comment>
<dbReference type="AlphaFoldDB" id="A0A3D9HQE5"/>
<evidence type="ECO:0000313" key="1">
    <source>
        <dbReference type="EMBL" id="RED51136.1"/>
    </source>
</evidence>